<dbReference type="InterPro" id="IPR005702">
    <property type="entry name" value="Wzc-like_C"/>
</dbReference>
<dbReference type="STRING" id="933059.SAMN04488103_108100"/>
<evidence type="ECO:0000256" key="3">
    <source>
        <dbReference type="SAM" id="MobiDB-lite"/>
    </source>
</evidence>
<dbReference type="AlphaFoldDB" id="A0A1H8JTI9"/>
<evidence type="ECO:0000313" key="4">
    <source>
        <dbReference type="EMBL" id="SEN84022.1"/>
    </source>
</evidence>
<dbReference type="InterPro" id="IPR027417">
    <property type="entry name" value="P-loop_NTPase"/>
</dbReference>
<gene>
    <name evidence="4" type="ORF">SAMN04488103_108100</name>
</gene>
<evidence type="ECO:0000256" key="2">
    <source>
        <dbReference type="ARBA" id="ARBA00022840"/>
    </source>
</evidence>
<proteinExistence type="predicted"/>
<organism evidence="4 5">
    <name type="scientific">Gemmobacter aquatilis</name>
    <dbReference type="NCBI Taxonomy" id="933059"/>
    <lineage>
        <taxon>Bacteria</taxon>
        <taxon>Pseudomonadati</taxon>
        <taxon>Pseudomonadota</taxon>
        <taxon>Alphaproteobacteria</taxon>
        <taxon>Rhodobacterales</taxon>
        <taxon>Paracoccaceae</taxon>
        <taxon>Gemmobacter</taxon>
    </lineage>
</organism>
<dbReference type="Proteomes" id="UP000198761">
    <property type="component" value="Unassembled WGS sequence"/>
</dbReference>
<accession>A0A1H8JTI9</accession>
<name>A0A1H8JTI9_9RHOB</name>
<sequence>MTRHTMLVPESSESEDMGSPMLSDDEFKERLGDPNANRQNGVWLFHPRAETPKRIIGPPATITPFSAPALLTPNPDRAWESLGRVMLNRENLAGNGLFLNAAQNAVTAQFDILRTRMLQAMAERGWRRIAITSPTHGCGKSLVAANLAFALARLPSCRSVLIDLELRHPDLADTLGIEAGSLRDYLTGGELMETHLRRFGPNLALALNGEPCADAAETLLNPRLDETLRRLQTDLDPAVILMDLPHALGNDDVISMLPRVDAVLLVADATRTTADDIRACERLFEDRVPLLGVVLNRAHDPVARRYRYRKT</sequence>
<dbReference type="PANTHER" id="PTHR32309:SF31">
    <property type="entry name" value="CAPSULAR EXOPOLYSACCHARIDE FAMILY"/>
    <property type="match status" value="1"/>
</dbReference>
<evidence type="ECO:0000313" key="5">
    <source>
        <dbReference type="Proteomes" id="UP000198761"/>
    </source>
</evidence>
<dbReference type="InterPro" id="IPR050445">
    <property type="entry name" value="Bact_polysacc_biosynth/exp"/>
</dbReference>
<protein>
    <submittedName>
        <fullName evidence="4">Chromosome partitioning ATPase, Mrp family, contains Fe-S cluster</fullName>
    </submittedName>
</protein>
<dbReference type="CDD" id="cd05387">
    <property type="entry name" value="BY-kinase"/>
    <property type="match status" value="1"/>
</dbReference>
<feature type="region of interest" description="Disordered" evidence="3">
    <location>
        <begin position="1"/>
        <end position="39"/>
    </location>
</feature>
<dbReference type="SUPFAM" id="SSF52540">
    <property type="entry name" value="P-loop containing nucleoside triphosphate hydrolases"/>
    <property type="match status" value="1"/>
</dbReference>
<dbReference type="Gene3D" id="3.40.50.300">
    <property type="entry name" value="P-loop containing nucleotide triphosphate hydrolases"/>
    <property type="match status" value="1"/>
</dbReference>
<dbReference type="PANTHER" id="PTHR32309">
    <property type="entry name" value="TYROSINE-PROTEIN KINASE"/>
    <property type="match status" value="1"/>
</dbReference>
<keyword evidence="1" id="KW-0547">Nucleotide-binding</keyword>
<evidence type="ECO:0000256" key="1">
    <source>
        <dbReference type="ARBA" id="ARBA00022741"/>
    </source>
</evidence>
<reference evidence="4 5" key="1">
    <citation type="submission" date="2016-10" db="EMBL/GenBank/DDBJ databases">
        <authorList>
            <person name="de Groot N.N."/>
        </authorList>
    </citation>
    <scope>NUCLEOTIDE SEQUENCE [LARGE SCALE GENOMIC DNA]</scope>
    <source>
        <strain evidence="4 5">DSM 3857</strain>
    </source>
</reference>
<keyword evidence="2" id="KW-0067">ATP-binding</keyword>
<keyword evidence="5" id="KW-1185">Reference proteome</keyword>
<dbReference type="EMBL" id="FOCE01000008">
    <property type="protein sequence ID" value="SEN84022.1"/>
    <property type="molecule type" value="Genomic_DNA"/>
</dbReference>